<dbReference type="AlphaFoldDB" id="A0A3Q3MJW6"/>
<dbReference type="InterPro" id="IPR009030">
    <property type="entry name" value="Growth_fac_rcpt_cys_sf"/>
</dbReference>
<dbReference type="Proteomes" id="UP000261640">
    <property type="component" value="Unplaced"/>
</dbReference>
<proteinExistence type="predicted"/>
<dbReference type="Gene3D" id="2.10.220.10">
    <property type="entry name" value="Hormone Receptor, Insulin-like Growth Factor Receptor 1, Chain A, domain 2"/>
    <property type="match status" value="2"/>
</dbReference>
<dbReference type="InParanoid" id="A0A3Q3MJW6"/>
<dbReference type="SUPFAM" id="SSF57184">
    <property type="entry name" value="Growth factor receptor domain"/>
    <property type="match status" value="2"/>
</dbReference>
<dbReference type="CDD" id="cd00064">
    <property type="entry name" value="FU"/>
    <property type="match status" value="1"/>
</dbReference>
<organism evidence="1 2">
    <name type="scientific">Mastacembelus armatus</name>
    <name type="common">zig-zag eel</name>
    <dbReference type="NCBI Taxonomy" id="205130"/>
    <lineage>
        <taxon>Eukaryota</taxon>
        <taxon>Metazoa</taxon>
        <taxon>Chordata</taxon>
        <taxon>Craniata</taxon>
        <taxon>Vertebrata</taxon>
        <taxon>Euteleostomi</taxon>
        <taxon>Actinopterygii</taxon>
        <taxon>Neopterygii</taxon>
        <taxon>Teleostei</taxon>
        <taxon>Neoteleostei</taxon>
        <taxon>Acanthomorphata</taxon>
        <taxon>Anabantaria</taxon>
        <taxon>Synbranchiformes</taxon>
        <taxon>Mastacembelidae</taxon>
        <taxon>Mastacembelus</taxon>
    </lineage>
</organism>
<reference evidence="1" key="1">
    <citation type="submission" date="2025-08" db="UniProtKB">
        <authorList>
            <consortium name="Ensembl"/>
        </authorList>
    </citation>
    <scope>IDENTIFICATION</scope>
</reference>
<dbReference type="Ensembl" id="ENSMAMT00000026081.2">
    <property type="protein sequence ID" value="ENSMAMP00000025427.2"/>
    <property type="gene ID" value="ENSMAMG00000017069.2"/>
</dbReference>
<sequence>GLRLEGQSLEGHGHCVPSASKCLSHQYADQDGECHPCHKYCHRCSGPGKTHCLTCYQKHLLLSESNGTCVDECPAGYFKDELGQKCEACHPSCQSCDSCLSCALGLTYLQKEGRCLLSCPQGYYHDTAHSTCEPCHCGCLYFSLSTLSSVPHQDSGHTCEDCDSSCLECRGPGPANCTMCPVQAILEAGGRCLLCCHHEKEEDESTTQQQDCCNCTKTRGRLYVWQASVKENV</sequence>
<dbReference type="SMART" id="SM00261">
    <property type="entry name" value="FU"/>
    <property type="match status" value="3"/>
</dbReference>
<keyword evidence="2" id="KW-1185">Reference proteome</keyword>
<evidence type="ECO:0008006" key="3">
    <source>
        <dbReference type="Google" id="ProtNLM"/>
    </source>
</evidence>
<dbReference type="STRING" id="205130.ENSMAMP00000025427"/>
<reference evidence="1" key="2">
    <citation type="submission" date="2025-09" db="UniProtKB">
        <authorList>
            <consortium name="Ensembl"/>
        </authorList>
    </citation>
    <scope>IDENTIFICATION</scope>
</reference>
<evidence type="ECO:0000313" key="1">
    <source>
        <dbReference type="Ensembl" id="ENSMAMP00000025427.2"/>
    </source>
</evidence>
<evidence type="ECO:0000313" key="2">
    <source>
        <dbReference type="Proteomes" id="UP000261640"/>
    </source>
</evidence>
<name>A0A3Q3MJW6_9TELE</name>
<accession>A0A3Q3MJW6</accession>
<dbReference type="InterPro" id="IPR006212">
    <property type="entry name" value="Furin_repeat"/>
</dbReference>
<protein>
    <recommendedName>
        <fullName evidence="3">Growth factor receptor domain-containing protein</fullName>
    </recommendedName>
</protein>
<dbReference type="GeneTree" id="ENSGT00940000176108"/>